<proteinExistence type="predicted"/>
<dbReference type="OrthoDB" id="983143at2"/>
<accession>A0A420DFZ6</accession>
<sequence>MKKYLLIIVFLFLGIVSAVSQTKVSGYVMDENNDPVAFANVLFKGTTEGTITNEDGRFYLESENTWETLIISFLGYEAQEMTLDKKVNYDLKFVLKEEAAALNQVVIVAGKQSKKAEENPAIAILKKIWERKRLNGLKQFKQYEYDKYEKVEFDLNTIDSALIKSKLFRGMEFVFEEVDTSRVTGKTYLPIFINEAVSKVYGDNIINKEKTDLRGNKNSGFSNNQVIIDFVDDLYSDYNVYDNYLKFFDKSFVSPLSKTGVNTYNYVLSDSAMIDNKWCYNIIYYPRRKNELTFKGDFWVNDSTYAVKEINLQASKSANINWVKEIYIEQEFEVLNDSLFLIKRDYMLSDFALNKKEKSRGVYGKRTTLYENYEFDKPKDEKFYDEEVYNYDKDVYNRDDSFWEQNRLESLNKDERGVYKMLDTLKTVKKFKRLYSLGSILASGYVEFSSINFDYGPIFSTFGFNEVEGLRIRTGGRTYFGPNDLWRLEGYTAYGFRDNKFKYGLSGKWLLDKKNRLIISGGNRRDVEQIGASLTTSTDVLGRSLASSSVVGTSTNDKLTNINLSTLALEIEPIRNLVFRLSGSYRTLESASKTFSLDYLDPESLSGVASEIKQFESALSISYFPKRKMTGFGVERKNANDNYARLFAQISRGDKSIMNSDFDYTKLQFSYIQPWQVGGFGRLTTTIESGKTFGDVPLGLLSVVPGNQSYFSIYNTFSQLDFYEFVTDTYTSLHLEHNFNGRLFSRIPFLKKYNLRAIVGVRGVWGELSQSNIDLSTTGNPNEIPLIAPSEDIYYEYSVGVGNIFKILRIDFNFRGNYLSNPDARKFGVTGSFGFYF</sequence>
<reference evidence="1 2" key="1">
    <citation type="submission" date="2018-09" db="EMBL/GenBank/DDBJ databases">
        <title>Genomic Encyclopedia of Archaeal and Bacterial Type Strains, Phase II (KMG-II): from individual species to whole genera.</title>
        <authorList>
            <person name="Goeker M."/>
        </authorList>
    </citation>
    <scope>NUCLEOTIDE SEQUENCE [LARGE SCALE GENOMIC DNA]</scope>
    <source>
        <strain evidence="1 2">DSM 26283</strain>
    </source>
</reference>
<keyword evidence="2" id="KW-1185">Reference proteome</keyword>
<dbReference type="Proteomes" id="UP000284892">
    <property type="component" value="Unassembled WGS sequence"/>
</dbReference>
<keyword evidence="1" id="KW-0121">Carboxypeptidase</keyword>
<evidence type="ECO:0000313" key="2">
    <source>
        <dbReference type="Proteomes" id="UP000284892"/>
    </source>
</evidence>
<dbReference type="Pfam" id="PF18939">
    <property type="entry name" value="DUF5686"/>
    <property type="match status" value="1"/>
</dbReference>
<gene>
    <name evidence="1" type="ORF">BXY80_2358</name>
</gene>
<dbReference type="InterPro" id="IPR043741">
    <property type="entry name" value="DUF5686"/>
</dbReference>
<dbReference type="EMBL" id="RAQJ01000005">
    <property type="protein sequence ID" value="RKE91929.1"/>
    <property type="molecule type" value="Genomic_DNA"/>
</dbReference>
<dbReference type="SUPFAM" id="SSF49464">
    <property type="entry name" value="Carboxypeptidase regulatory domain-like"/>
    <property type="match status" value="1"/>
</dbReference>
<dbReference type="Pfam" id="PF13715">
    <property type="entry name" value="CarbopepD_reg_2"/>
    <property type="match status" value="1"/>
</dbReference>
<dbReference type="InterPro" id="IPR008969">
    <property type="entry name" value="CarboxyPept-like_regulatory"/>
</dbReference>
<dbReference type="AlphaFoldDB" id="A0A420DFZ6"/>
<dbReference type="Gene3D" id="2.60.40.1120">
    <property type="entry name" value="Carboxypeptidase-like, regulatory domain"/>
    <property type="match status" value="1"/>
</dbReference>
<protein>
    <submittedName>
        <fullName evidence="1">Carboxypeptidase-like protein</fullName>
    </submittedName>
</protein>
<name>A0A420DFZ6_9FLAO</name>
<keyword evidence="1" id="KW-0645">Protease</keyword>
<keyword evidence="1" id="KW-0378">Hydrolase</keyword>
<dbReference type="GO" id="GO:0004180">
    <property type="term" value="F:carboxypeptidase activity"/>
    <property type="evidence" value="ECO:0007669"/>
    <property type="project" value="UniProtKB-KW"/>
</dbReference>
<organism evidence="1 2">
    <name type="scientific">Ichthyenterobacterium magnum</name>
    <dbReference type="NCBI Taxonomy" id="1230530"/>
    <lineage>
        <taxon>Bacteria</taxon>
        <taxon>Pseudomonadati</taxon>
        <taxon>Bacteroidota</taxon>
        <taxon>Flavobacteriia</taxon>
        <taxon>Flavobacteriales</taxon>
        <taxon>Flavobacteriaceae</taxon>
        <taxon>Ichthyenterobacterium</taxon>
    </lineage>
</organism>
<evidence type="ECO:0000313" key="1">
    <source>
        <dbReference type="EMBL" id="RKE91929.1"/>
    </source>
</evidence>
<dbReference type="RefSeq" id="WP_120202137.1">
    <property type="nucleotide sequence ID" value="NZ_RAQJ01000005.1"/>
</dbReference>
<comment type="caution">
    <text evidence="1">The sequence shown here is derived from an EMBL/GenBank/DDBJ whole genome shotgun (WGS) entry which is preliminary data.</text>
</comment>